<evidence type="ECO:0000313" key="2">
    <source>
        <dbReference type="EMBL" id="GAA0379718.1"/>
    </source>
</evidence>
<comment type="caution">
    <text evidence="2">The sequence shown here is derived from an EMBL/GenBank/DDBJ whole genome shotgun (WGS) entry which is preliminary data.</text>
</comment>
<accession>A0ABP3HTB4</accession>
<feature type="chain" id="PRO_5045515618" evidence="1">
    <location>
        <begin position="20"/>
        <end position="159"/>
    </location>
</feature>
<evidence type="ECO:0000313" key="3">
    <source>
        <dbReference type="Proteomes" id="UP001500791"/>
    </source>
</evidence>
<keyword evidence="3" id="KW-1185">Reference proteome</keyword>
<name>A0ABP3HTB4_9CAUL</name>
<protein>
    <submittedName>
        <fullName evidence="2">Uncharacterized protein</fullName>
    </submittedName>
</protein>
<proteinExistence type="predicted"/>
<organism evidence="2 3">
    <name type="scientific">Brevundimonas terrae</name>
    <dbReference type="NCBI Taxonomy" id="363631"/>
    <lineage>
        <taxon>Bacteria</taxon>
        <taxon>Pseudomonadati</taxon>
        <taxon>Pseudomonadota</taxon>
        <taxon>Alphaproteobacteria</taxon>
        <taxon>Caulobacterales</taxon>
        <taxon>Caulobacteraceae</taxon>
        <taxon>Brevundimonas</taxon>
    </lineage>
</organism>
<dbReference type="Proteomes" id="UP001500791">
    <property type="component" value="Unassembled WGS sequence"/>
</dbReference>
<keyword evidence="1" id="KW-0732">Signal</keyword>
<feature type="signal peptide" evidence="1">
    <location>
        <begin position="1"/>
        <end position="19"/>
    </location>
</feature>
<dbReference type="RefSeq" id="WP_243862718.1">
    <property type="nucleotide sequence ID" value="NZ_BAAAEJ010000003.1"/>
</dbReference>
<gene>
    <name evidence="2" type="ORF">GCM10009093_03390</name>
</gene>
<sequence>MLALSIIALLTTASVPAQAQEELQAAAPVSQALGQSWNVLSRSSTTVYMVDVNAIKQQDGITTVYVARVPAQGDAADKTHSLTELNLRCSANQSKTGTEIYFGANGIEEERIPNEYSFERITANSLDAYVKSIVCDNDRSTVTYDSIEAFINAGRPNAN</sequence>
<dbReference type="EMBL" id="BAAAEJ010000003">
    <property type="protein sequence ID" value="GAA0379718.1"/>
    <property type="molecule type" value="Genomic_DNA"/>
</dbReference>
<evidence type="ECO:0000256" key="1">
    <source>
        <dbReference type="SAM" id="SignalP"/>
    </source>
</evidence>
<reference evidence="3" key="1">
    <citation type="journal article" date="2019" name="Int. J. Syst. Evol. Microbiol.">
        <title>The Global Catalogue of Microorganisms (GCM) 10K type strain sequencing project: providing services to taxonomists for standard genome sequencing and annotation.</title>
        <authorList>
            <consortium name="The Broad Institute Genomics Platform"/>
            <consortium name="The Broad Institute Genome Sequencing Center for Infectious Disease"/>
            <person name="Wu L."/>
            <person name="Ma J."/>
        </authorList>
    </citation>
    <scope>NUCLEOTIDE SEQUENCE [LARGE SCALE GENOMIC DNA]</scope>
    <source>
        <strain evidence="3">JCM 13476</strain>
    </source>
</reference>